<protein>
    <submittedName>
        <fullName evidence="9">Major facilitator superfamily MFS_1</fullName>
    </submittedName>
</protein>
<dbReference type="Proteomes" id="UP000000383">
    <property type="component" value="Chromosome"/>
</dbReference>
<feature type="transmembrane region" description="Helical" evidence="7">
    <location>
        <begin position="273"/>
        <end position="295"/>
    </location>
</feature>
<evidence type="ECO:0000256" key="2">
    <source>
        <dbReference type="ARBA" id="ARBA00008432"/>
    </source>
</evidence>
<comment type="subcellular location">
    <subcellularLocation>
        <location evidence="1">Membrane</location>
        <topology evidence="1">Multi-pass membrane protein</topology>
    </subcellularLocation>
</comment>
<keyword evidence="5" id="KW-0534">Nitrate assimilation</keyword>
<dbReference type="CDD" id="cd17341">
    <property type="entry name" value="MFS_NRT2_like"/>
    <property type="match status" value="1"/>
</dbReference>
<dbReference type="eggNOG" id="COG2223">
    <property type="taxonomic scope" value="Bacteria"/>
</dbReference>
<dbReference type="GO" id="GO:0042128">
    <property type="term" value="P:nitrate assimilation"/>
    <property type="evidence" value="ECO:0007669"/>
    <property type="project" value="UniProtKB-KW"/>
</dbReference>
<dbReference type="KEGG" id="meh:M301_2676"/>
<evidence type="ECO:0000256" key="7">
    <source>
        <dbReference type="SAM" id="Phobius"/>
    </source>
</evidence>
<feature type="transmembrane region" description="Helical" evidence="7">
    <location>
        <begin position="78"/>
        <end position="99"/>
    </location>
</feature>
<dbReference type="Gene3D" id="1.20.1250.20">
    <property type="entry name" value="MFS general substrate transporter like domains"/>
    <property type="match status" value="1"/>
</dbReference>
<dbReference type="STRING" id="666681.M301_2676"/>
<evidence type="ECO:0000256" key="6">
    <source>
        <dbReference type="ARBA" id="ARBA00023136"/>
    </source>
</evidence>
<evidence type="ECO:0000313" key="10">
    <source>
        <dbReference type="Proteomes" id="UP000000383"/>
    </source>
</evidence>
<reference evidence="10" key="1">
    <citation type="submission" date="2010-05" db="EMBL/GenBank/DDBJ databases">
        <title>Complete sequence of Methylotenera sp. 301.</title>
        <authorList>
            <person name="Lucas S."/>
            <person name="Copeland A."/>
            <person name="Lapidus A."/>
            <person name="Cheng J.-F."/>
            <person name="Bruce D."/>
            <person name="Goodwin L."/>
            <person name="Pitluck S."/>
            <person name="Clum A."/>
            <person name="Land M."/>
            <person name="Hauser L."/>
            <person name="Kyrpides N."/>
            <person name="Ivanova N."/>
            <person name="Chistoservova L."/>
            <person name="Kalyuzhnaya M."/>
            <person name="Woyke T."/>
        </authorList>
    </citation>
    <scope>NUCLEOTIDE SEQUENCE [LARGE SCALE GENOMIC DNA]</scope>
    <source>
        <strain evidence="10">301</strain>
    </source>
</reference>
<dbReference type="RefSeq" id="WP_013149336.1">
    <property type="nucleotide sequence ID" value="NC_014207.1"/>
</dbReference>
<name>D7DP00_METV0</name>
<dbReference type="InterPro" id="IPR020846">
    <property type="entry name" value="MFS_dom"/>
</dbReference>
<feature type="transmembrane region" description="Helical" evidence="7">
    <location>
        <begin position="332"/>
        <end position="352"/>
    </location>
</feature>
<dbReference type="AlphaFoldDB" id="D7DP00"/>
<feature type="transmembrane region" description="Helical" evidence="7">
    <location>
        <begin position="12"/>
        <end position="31"/>
    </location>
</feature>
<dbReference type="Pfam" id="PF07690">
    <property type="entry name" value="MFS_1"/>
    <property type="match status" value="1"/>
</dbReference>
<dbReference type="InterPro" id="IPR044772">
    <property type="entry name" value="NO3_transporter"/>
</dbReference>
<dbReference type="EMBL" id="CP002056">
    <property type="protein sequence ID" value="ADI31031.1"/>
    <property type="molecule type" value="Genomic_DNA"/>
</dbReference>
<feature type="transmembrane region" description="Helical" evidence="7">
    <location>
        <begin position="138"/>
        <end position="162"/>
    </location>
</feature>
<keyword evidence="3 7" id="KW-0812">Transmembrane</keyword>
<dbReference type="OrthoDB" id="9771451at2"/>
<gene>
    <name evidence="9" type="ordered locus">M301_2676</name>
</gene>
<evidence type="ECO:0000256" key="5">
    <source>
        <dbReference type="ARBA" id="ARBA00023063"/>
    </source>
</evidence>
<evidence type="ECO:0000256" key="3">
    <source>
        <dbReference type="ARBA" id="ARBA00022692"/>
    </source>
</evidence>
<feature type="transmembrane region" description="Helical" evidence="7">
    <location>
        <begin position="105"/>
        <end position="126"/>
    </location>
</feature>
<feature type="transmembrane region" description="Helical" evidence="7">
    <location>
        <begin position="51"/>
        <end position="71"/>
    </location>
</feature>
<dbReference type="GO" id="GO:0015112">
    <property type="term" value="F:nitrate transmembrane transporter activity"/>
    <property type="evidence" value="ECO:0007669"/>
    <property type="project" value="InterPro"/>
</dbReference>
<dbReference type="PANTHER" id="PTHR23515">
    <property type="entry name" value="HIGH-AFFINITY NITRATE TRANSPORTER 2.3"/>
    <property type="match status" value="1"/>
</dbReference>
<feature type="transmembrane region" description="Helical" evidence="7">
    <location>
        <begin position="364"/>
        <end position="385"/>
    </location>
</feature>
<evidence type="ECO:0000256" key="4">
    <source>
        <dbReference type="ARBA" id="ARBA00022989"/>
    </source>
</evidence>
<dbReference type="SUPFAM" id="SSF103473">
    <property type="entry name" value="MFS general substrate transporter"/>
    <property type="match status" value="1"/>
</dbReference>
<evidence type="ECO:0000256" key="1">
    <source>
        <dbReference type="ARBA" id="ARBA00004141"/>
    </source>
</evidence>
<feature type="transmembrane region" description="Helical" evidence="7">
    <location>
        <begin position="168"/>
        <end position="187"/>
    </location>
</feature>
<evidence type="ECO:0000259" key="8">
    <source>
        <dbReference type="PROSITE" id="PS50850"/>
    </source>
</evidence>
<dbReference type="GO" id="GO:0016020">
    <property type="term" value="C:membrane"/>
    <property type="evidence" value="ECO:0007669"/>
    <property type="project" value="UniProtKB-SubCell"/>
</dbReference>
<dbReference type="InterPro" id="IPR011701">
    <property type="entry name" value="MFS"/>
</dbReference>
<feature type="transmembrane region" description="Helical" evidence="7">
    <location>
        <begin position="211"/>
        <end position="236"/>
    </location>
</feature>
<organism evidence="9 10">
    <name type="scientific">Methylotenera versatilis (strain 301)</name>
    <dbReference type="NCBI Taxonomy" id="666681"/>
    <lineage>
        <taxon>Bacteria</taxon>
        <taxon>Pseudomonadati</taxon>
        <taxon>Pseudomonadota</taxon>
        <taxon>Betaproteobacteria</taxon>
        <taxon>Nitrosomonadales</taxon>
        <taxon>Methylophilaceae</taxon>
        <taxon>Methylotenera</taxon>
    </lineage>
</organism>
<sequence length="401" mass="42536">MQKSFWQVGHKPTLFSAFLYFDLSFMVWVLLGPLAVQIAADLHLSPAQKGLMVATPVLAGALLRIVMGVLVDQIKPKMAGLIGQIIVILSLLVAWLHGIQNFQQALMLGIGLGFAGAAFAVALPLASRWYPPEHQGTALGIAGAGNSGTVFAALFAPTLAVAYGWNNVFGLALIPLGIAMFVYIIFAKDSPDAPPAKSLSQYVAILKDKDAWWFMFFYSVTFGGFVGLASSLTIYFNDLYSLGAVKAGYCTAACVFAGSLVRPIGGMVADRIGGVRTLLTMYSIAAVLLVIMSFGQPTYQLALAIIIPVMAILGMGNGAVFQLVPQRFRKEIGVMTGLVGMAGGVGGFYLAASLGYFKQTHGNYQVGLLIFAGLAVLAMIGLTGVKTRWRTTWGSVTTAKV</sequence>
<feature type="transmembrane region" description="Helical" evidence="7">
    <location>
        <begin position="301"/>
        <end position="320"/>
    </location>
</feature>
<accession>D7DP00</accession>
<keyword evidence="4 7" id="KW-1133">Transmembrane helix</keyword>
<feature type="transmembrane region" description="Helical" evidence="7">
    <location>
        <begin position="242"/>
        <end position="261"/>
    </location>
</feature>
<keyword evidence="10" id="KW-1185">Reference proteome</keyword>
<dbReference type="HOGENOM" id="CLU_001265_14_1_4"/>
<evidence type="ECO:0000313" key="9">
    <source>
        <dbReference type="EMBL" id="ADI31031.1"/>
    </source>
</evidence>
<reference evidence="9 10" key="2">
    <citation type="journal article" date="2011" name="J. Bacteriol.">
        <title>Genomes of three methylotrophs from a single niche uncover genetic and metabolic divergence of Methylophilaceae.</title>
        <authorList>
            <person name="Lapidus A."/>
            <person name="Clum A."/>
            <person name="Labutti K."/>
            <person name="Kaluzhnaya M.G."/>
            <person name="Lim S."/>
            <person name="Beck D.A."/>
            <person name="Glavina Del Rio T."/>
            <person name="Nolan M."/>
            <person name="Mavromatis K."/>
            <person name="Huntemann M."/>
            <person name="Lucas S."/>
            <person name="Lidstrom M.E."/>
            <person name="Ivanova N."/>
            <person name="Chistoserdova L."/>
        </authorList>
    </citation>
    <scope>NUCLEOTIDE SEQUENCE [LARGE SCALE GENOMIC DNA]</scope>
    <source>
        <strain evidence="9 10">301</strain>
    </source>
</reference>
<keyword evidence="6 7" id="KW-0472">Membrane</keyword>
<dbReference type="PROSITE" id="PS50850">
    <property type="entry name" value="MFS"/>
    <property type="match status" value="1"/>
</dbReference>
<proteinExistence type="inferred from homology"/>
<comment type="similarity">
    <text evidence="2">Belongs to the major facilitator superfamily. Nitrate/nitrite porter (TC 2.A.1.8) family.</text>
</comment>
<dbReference type="InterPro" id="IPR036259">
    <property type="entry name" value="MFS_trans_sf"/>
</dbReference>
<feature type="domain" description="Major facilitator superfamily (MFS) profile" evidence="8">
    <location>
        <begin position="12"/>
        <end position="390"/>
    </location>
</feature>